<sequence>MDDETLTIAGYPLVRALRRDDRREVWVGADASSAGVELHRALTGEDAALAREAEALLAAEHPHLLPVLDVATDGGAVLVRPLVPHDLAAWLVQRRAPRPGEAVTALAPVASALAALHAIGASAGGCDAHEVRLDGDGAPMLVAAGACVETLRPTPAWREESAGVAADIASWRALAVAVLEAGGESLPAEVEGALERHDLAAAAEALLAAWPALPLALETASPPPAAPAPGRMRRRERPAGLDRVLARVALLAERSAERAGPLVPAAVAALSRVRPRFWAVAGGGAAAAIVSALLLASPGDAGAVGADPAPIAYERGGAGAPEAPDGRAAAEDGATAPAQHDGAGGPDEAVAPGEAASESAEAAGSATPDADPVAAAAALLAEREACLDADDAACLVLLHEPGSPQLGADEPWRMPADGRLEVVQRLGDAWLLRVVSETAPASVLVMSTEAGWTLRDAWSD</sequence>
<dbReference type="Gene3D" id="1.10.510.10">
    <property type="entry name" value="Transferase(Phosphotransferase) domain 1"/>
    <property type="match status" value="1"/>
</dbReference>
<dbReference type="SUPFAM" id="SSF56112">
    <property type="entry name" value="Protein kinase-like (PK-like)"/>
    <property type="match status" value="1"/>
</dbReference>
<reference evidence="3" key="1">
    <citation type="submission" date="2016-10" db="EMBL/GenBank/DDBJ databases">
        <authorList>
            <person name="Varghese N."/>
            <person name="Submissions S."/>
        </authorList>
    </citation>
    <scope>NUCLEOTIDE SEQUENCE [LARGE SCALE GENOMIC DNA]</scope>
    <source>
        <strain evidence="3">DSM 22965</strain>
    </source>
</reference>
<dbReference type="EMBL" id="LT629734">
    <property type="protein sequence ID" value="SDR67783.1"/>
    <property type="molecule type" value="Genomic_DNA"/>
</dbReference>
<name>A0A1H1KZU4_9MICO</name>
<organism evidence="2 3">
    <name type="scientific">Agrococcus carbonis</name>
    <dbReference type="NCBI Taxonomy" id="684552"/>
    <lineage>
        <taxon>Bacteria</taxon>
        <taxon>Bacillati</taxon>
        <taxon>Actinomycetota</taxon>
        <taxon>Actinomycetes</taxon>
        <taxon>Micrococcales</taxon>
        <taxon>Microbacteriaceae</taxon>
        <taxon>Agrococcus</taxon>
    </lineage>
</organism>
<accession>A0A1H1KZU4</accession>
<dbReference type="AlphaFoldDB" id="A0A1H1KZU4"/>
<dbReference type="STRING" id="684552.SAMN04489719_0323"/>
<dbReference type="OrthoDB" id="5125808at2"/>
<evidence type="ECO:0000313" key="2">
    <source>
        <dbReference type="EMBL" id="SDR67783.1"/>
    </source>
</evidence>
<dbReference type="InterPro" id="IPR011009">
    <property type="entry name" value="Kinase-like_dom_sf"/>
</dbReference>
<evidence type="ECO:0000313" key="3">
    <source>
        <dbReference type="Proteomes" id="UP000199649"/>
    </source>
</evidence>
<keyword evidence="3" id="KW-1185">Reference proteome</keyword>
<evidence type="ECO:0008006" key="4">
    <source>
        <dbReference type="Google" id="ProtNLM"/>
    </source>
</evidence>
<feature type="compositionally biased region" description="Low complexity" evidence="1">
    <location>
        <begin position="348"/>
        <end position="369"/>
    </location>
</feature>
<gene>
    <name evidence="2" type="ORF">SAMN04489719_0323</name>
</gene>
<feature type="region of interest" description="Disordered" evidence="1">
    <location>
        <begin position="315"/>
        <end position="369"/>
    </location>
</feature>
<dbReference type="RefSeq" id="WP_092665305.1">
    <property type="nucleotide sequence ID" value="NZ_LT629734.1"/>
</dbReference>
<dbReference type="Proteomes" id="UP000199649">
    <property type="component" value="Chromosome I"/>
</dbReference>
<protein>
    <recommendedName>
        <fullName evidence="4">Protein kinase domain-containing protein</fullName>
    </recommendedName>
</protein>
<evidence type="ECO:0000256" key="1">
    <source>
        <dbReference type="SAM" id="MobiDB-lite"/>
    </source>
</evidence>
<proteinExistence type="predicted"/>